<dbReference type="AlphaFoldDB" id="A0A0L0G823"/>
<dbReference type="Proteomes" id="UP000054560">
    <property type="component" value="Unassembled WGS sequence"/>
</dbReference>
<feature type="region of interest" description="Disordered" evidence="1">
    <location>
        <begin position="123"/>
        <end position="180"/>
    </location>
</feature>
<evidence type="ECO:0000313" key="3">
    <source>
        <dbReference type="Proteomes" id="UP000054560"/>
    </source>
</evidence>
<gene>
    <name evidence="2" type="ORF">SARC_02664</name>
</gene>
<feature type="compositionally biased region" description="Polar residues" evidence="1">
    <location>
        <begin position="150"/>
        <end position="160"/>
    </location>
</feature>
<evidence type="ECO:0000256" key="1">
    <source>
        <dbReference type="SAM" id="MobiDB-lite"/>
    </source>
</evidence>
<feature type="region of interest" description="Disordered" evidence="1">
    <location>
        <begin position="1"/>
        <end position="56"/>
    </location>
</feature>
<reference evidence="2 3" key="1">
    <citation type="submission" date="2011-02" db="EMBL/GenBank/DDBJ databases">
        <title>The Genome Sequence of Sphaeroforma arctica JP610.</title>
        <authorList>
            <consortium name="The Broad Institute Genome Sequencing Platform"/>
            <person name="Russ C."/>
            <person name="Cuomo C."/>
            <person name="Young S.K."/>
            <person name="Zeng Q."/>
            <person name="Gargeya S."/>
            <person name="Alvarado L."/>
            <person name="Berlin A."/>
            <person name="Chapman S.B."/>
            <person name="Chen Z."/>
            <person name="Freedman E."/>
            <person name="Gellesch M."/>
            <person name="Goldberg J."/>
            <person name="Griggs A."/>
            <person name="Gujja S."/>
            <person name="Heilman E."/>
            <person name="Heiman D."/>
            <person name="Howarth C."/>
            <person name="Mehta T."/>
            <person name="Neiman D."/>
            <person name="Pearson M."/>
            <person name="Roberts A."/>
            <person name="Saif S."/>
            <person name="Shea T."/>
            <person name="Shenoy N."/>
            <person name="Sisk P."/>
            <person name="Stolte C."/>
            <person name="Sykes S."/>
            <person name="White J."/>
            <person name="Yandava C."/>
            <person name="Burger G."/>
            <person name="Gray M.W."/>
            <person name="Holland P.W.H."/>
            <person name="King N."/>
            <person name="Lang F.B.F."/>
            <person name="Roger A.J."/>
            <person name="Ruiz-Trillo I."/>
            <person name="Haas B."/>
            <person name="Nusbaum C."/>
            <person name="Birren B."/>
        </authorList>
    </citation>
    <scope>NUCLEOTIDE SEQUENCE [LARGE SCALE GENOMIC DNA]</scope>
    <source>
        <strain evidence="2 3">JP610</strain>
    </source>
</reference>
<dbReference type="RefSeq" id="XP_014159042.1">
    <property type="nucleotide sequence ID" value="XM_014303567.1"/>
</dbReference>
<dbReference type="GeneID" id="25903168"/>
<proteinExistence type="predicted"/>
<sequence>MLYDAEDNPSPRGRPRRTSSDRLARPYRSRSSSPLAEVSLAQDAHATDPSHHLPTHETTATFGEIRPRIIRGTTFEILRTAVRTEKDPENICIALVNIGNLVYYHMLQYASVATETNRDTGFATDANSPLAGMTRQKSWLDPPEKHAQGQFRNTETSFQSPPHPPPSGNHDNRRASYTTAANEEKSYQGMVMLLVDTLLGQLNVPAPHNIVCDMVIAQLSLLPDVIGPFVTSQDMNDLDAGDAPDKGAWAALGRLSFLLYTEVMANFSDAIMTALSLDAHSAEEQRLKDNRITRLLFALMDWAMITPNTAKATITTRHRAQKSSSLSKLDATGYSPKVWRECVHVCMFVEMALRIFMRAYAWRWHHVYPIVVCYV</sequence>
<evidence type="ECO:0000313" key="2">
    <source>
        <dbReference type="EMBL" id="KNC85140.1"/>
    </source>
</evidence>
<dbReference type="EMBL" id="KQ241718">
    <property type="protein sequence ID" value="KNC85140.1"/>
    <property type="molecule type" value="Genomic_DNA"/>
</dbReference>
<protein>
    <submittedName>
        <fullName evidence="2">Uncharacterized protein</fullName>
    </submittedName>
</protein>
<organism evidence="2 3">
    <name type="scientific">Sphaeroforma arctica JP610</name>
    <dbReference type="NCBI Taxonomy" id="667725"/>
    <lineage>
        <taxon>Eukaryota</taxon>
        <taxon>Ichthyosporea</taxon>
        <taxon>Ichthyophonida</taxon>
        <taxon>Sphaeroforma</taxon>
    </lineage>
</organism>
<name>A0A0L0G823_9EUKA</name>
<feature type="compositionally biased region" description="Basic and acidic residues" evidence="1">
    <location>
        <begin position="45"/>
        <end position="55"/>
    </location>
</feature>
<accession>A0A0L0G823</accession>
<keyword evidence="3" id="KW-1185">Reference proteome</keyword>